<dbReference type="Proteomes" id="UP000245207">
    <property type="component" value="Unassembled WGS sequence"/>
</dbReference>
<dbReference type="Gene3D" id="1.10.510.10">
    <property type="entry name" value="Transferase(Phosphotransferase) domain 1"/>
    <property type="match status" value="3"/>
</dbReference>
<dbReference type="PANTHER" id="PTHR27003">
    <property type="entry name" value="OS07G0166700 PROTEIN"/>
    <property type="match status" value="1"/>
</dbReference>
<accession>A0A2U1NM63</accession>
<keyword evidence="1" id="KW-1133">Transmembrane helix</keyword>
<keyword evidence="3" id="KW-1185">Reference proteome</keyword>
<name>A0A2U1NM63_ARTAN</name>
<keyword evidence="2" id="KW-0418">Kinase</keyword>
<dbReference type="GO" id="GO:0005886">
    <property type="term" value="C:plasma membrane"/>
    <property type="evidence" value="ECO:0007669"/>
    <property type="project" value="TreeGrafter"/>
</dbReference>
<dbReference type="GO" id="GO:0004714">
    <property type="term" value="F:transmembrane receptor protein tyrosine kinase activity"/>
    <property type="evidence" value="ECO:0007669"/>
    <property type="project" value="InterPro"/>
</dbReference>
<dbReference type="SUPFAM" id="SSF56112">
    <property type="entry name" value="Protein kinase-like (PK-like)"/>
    <property type="match status" value="3"/>
</dbReference>
<evidence type="ECO:0000256" key="1">
    <source>
        <dbReference type="SAM" id="Phobius"/>
    </source>
</evidence>
<organism evidence="2 3">
    <name type="scientific">Artemisia annua</name>
    <name type="common">Sweet wormwood</name>
    <dbReference type="NCBI Taxonomy" id="35608"/>
    <lineage>
        <taxon>Eukaryota</taxon>
        <taxon>Viridiplantae</taxon>
        <taxon>Streptophyta</taxon>
        <taxon>Embryophyta</taxon>
        <taxon>Tracheophyta</taxon>
        <taxon>Spermatophyta</taxon>
        <taxon>Magnoliopsida</taxon>
        <taxon>eudicotyledons</taxon>
        <taxon>Gunneridae</taxon>
        <taxon>Pentapetalae</taxon>
        <taxon>asterids</taxon>
        <taxon>campanulids</taxon>
        <taxon>Asterales</taxon>
        <taxon>Asteraceae</taxon>
        <taxon>Asteroideae</taxon>
        <taxon>Anthemideae</taxon>
        <taxon>Artemisiinae</taxon>
        <taxon>Artemisia</taxon>
    </lineage>
</organism>
<dbReference type="EMBL" id="PKPP01002545">
    <property type="protein sequence ID" value="PWA74576.1"/>
    <property type="molecule type" value="Genomic_DNA"/>
</dbReference>
<evidence type="ECO:0000313" key="3">
    <source>
        <dbReference type="Proteomes" id="UP000245207"/>
    </source>
</evidence>
<dbReference type="GO" id="GO:0009506">
    <property type="term" value="C:plasmodesma"/>
    <property type="evidence" value="ECO:0007669"/>
    <property type="project" value="TreeGrafter"/>
</dbReference>
<feature type="transmembrane region" description="Helical" evidence="1">
    <location>
        <begin position="20"/>
        <end position="43"/>
    </location>
</feature>
<dbReference type="InterPro" id="IPR045272">
    <property type="entry name" value="ANXUR1/2-like"/>
</dbReference>
<dbReference type="InterPro" id="IPR011009">
    <property type="entry name" value="Kinase-like_dom_sf"/>
</dbReference>
<keyword evidence="2" id="KW-0808">Transferase</keyword>
<sequence>MDPIYLATGFLKVESDTYSFGVLLFLTLIWMPALFGKSLLILITRDQISGCSFHMIKEIANKCISYNIDDRPTMDMIIKTIEEVLDIHLRNPNYDYKDYEEFQVDVYSFGVVMFEILSGLMASERTSFNNEKGYLIKQVHRYYNDEELDKLIDPNIRDQIDGRSLHNFAETAYRCLSYNIKKGPPMSRIIKRIEELKHCTFNKMFRSFDKQNGLCSYWQNHGATHCTTTIRSDQYQKLEDLLIPLQEINLATDELSKNTRIGSGGFGICLRAAKGSNTFTLVWGRQQGYTQVCQEWYKTLLDENMDVNICDFGFSTPDSANNQQQSKLYTNAASTNYYIDPIYHKSGILETDAYSFGMVIFEMLSEMRSWYQRRFGHDKPQL</sequence>
<evidence type="ECO:0000313" key="2">
    <source>
        <dbReference type="EMBL" id="PWA74576.1"/>
    </source>
</evidence>
<protein>
    <submittedName>
        <fullName evidence="2">Protein kinase-like domain, Phloem protein 2-like protein</fullName>
    </submittedName>
</protein>
<reference evidence="2 3" key="1">
    <citation type="journal article" date="2018" name="Mol. Plant">
        <title>The genome of Artemisia annua provides insight into the evolution of Asteraceae family and artemisinin biosynthesis.</title>
        <authorList>
            <person name="Shen Q."/>
            <person name="Zhang L."/>
            <person name="Liao Z."/>
            <person name="Wang S."/>
            <person name="Yan T."/>
            <person name="Shi P."/>
            <person name="Liu M."/>
            <person name="Fu X."/>
            <person name="Pan Q."/>
            <person name="Wang Y."/>
            <person name="Lv Z."/>
            <person name="Lu X."/>
            <person name="Zhang F."/>
            <person name="Jiang W."/>
            <person name="Ma Y."/>
            <person name="Chen M."/>
            <person name="Hao X."/>
            <person name="Li L."/>
            <person name="Tang Y."/>
            <person name="Lv G."/>
            <person name="Zhou Y."/>
            <person name="Sun X."/>
            <person name="Brodelius P.E."/>
            <person name="Rose J.K.C."/>
            <person name="Tang K."/>
        </authorList>
    </citation>
    <scope>NUCLEOTIDE SEQUENCE [LARGE SCALE GENOMIC DNA]</scope>
    <source>
        <strain evidence="3">cv. Huhao1</strain>
        <tissue evidence="2">Leaf</tissue>
    </source>
</reference>
<gene>
    <name evidence="2" type="ORF">CTI12_AA251650</name>
</gene>
<proteinExistence type="predicted"/>
<keyword evidence="1" id="KW-0472">Membrane</keyword>
<keyword evidence="1" id="KW-0812">Transmembrane</keyword>
<dbReference type="PANTHER" id="PTHR27003:SF359">
    <property type="entry name" value="SERINE_THREONINE-PROTEIN KINASE UNC-51-RELATED"/>
    <property type="match status" value="1"/>
</dbReference>
<dbReference type="STRING" id="35608.A0A2U1NM63"/>
<dbReference type="AlphaFoldDB" id="A0A2U1NM63"/>
<comment type="caution">
    <text evidence="2">The sequence shown here is derived from an EMBL/GenBank/DDBJ whole genome shotgun (WGS) entry which is preliminary data.</text>
</comment>